<dbReference type="PROSITE" id="PS50048">
    <property type="entry name" value="ZN2_CY6_FUNGAL_2"/>
    <property type="match status" value="1"/>
</dbReference>
<dbReference type="AlphaFoldDB" id="A0A1L9SLU8"/>
<dbReference type="GO" id="GO:0003677">
    <property type="term" value="F:DNA binding"/>
    <property type="evidence" value="ECO:0007669"/>
    <property type="project" value="UniProtKB-KW"/>
</dbReference>
<accession>A0A1L9SLU8</accession>
<dbReference type="RefSeq" id="XP_022582534.1">
    <property type="nucleotide sequence ID" value="XM_022730496.1"/>
</dbReference>
<keyword evidence="4" id="KW-0804">Transcription</keyword>
<proteinExistence type="predicted"/>
<dbReference type="PANTHER" id="PTHR31001:SF53">
    <property type="entry name" value="ZN(II)2CYS6 TRANSCRIPTION FACTOR (EUROFUNG)"/>
    <property type="match status" value="1"/>
</dbReference>
<evidence type="ECO:0000313" key="7">
    <source>
        <dbReference type="EMBL" id="OJJ48024.1"/>
    </source>
</evidence>
<dbReference type="SUPFAM" id="SSF57701">
    <property type="entry name" value="Zn2/Cys6 DNA-binding domain"/>
    <property type="match status" value="1"/>
</dbReference>
<organism evidence="7 8">
    <name type="scientific">Penicilliopsis zonata CBS 506.65</name>
    <dbReference type="NCBI Taxonomy" id="1073090"/>
    <lineage>
        <taxon>Eukaryota</taxon>
        <taxon>Fungi</taxon>
        <taxon>Dikarya</taxon>
        <taxon>Ascomycota</taxon>
        <taxon>Pezizomycotina</taxon>
        <taxon>Eurotiomycetes</taxon>
        <taxon>Eurotiomycetidae</taxon>
        <taxon>Eurotiales</taxon>
        <taxon>Aspergillaceae</taxon>
        <taxon>Penicilliopsis</taxon>
    </lineage>
</organism>
<keyword evidence="3" id="KW-0238">DNA-binding</keyword>
<dbReference type="CDD" id="cd00067">
    <property type="entry name" value="GAL4"/>
    <property type="match status" value="1"/>
</dbReference>
<dbReference type="OrthoDB" id="4898680at2759"/>
<keyword evidence="8" id="KW-1185">Reference proteome</keyword>
<dbReference type="VEuPathDB" id="FungiDB:ASPZODRAFT_95167"/>
<feature type="domain" description="Zn(2)-C6 fungal-type" evidence="6">
    <location>
        <begin position="14"/>
        <end position="46"/>
    </location>
</feature>
<keyword evidence="2" id="KW-0805">Transcription regulation</keyword>
<dbReference type="GO" id="GO:0008270">
    <property type="term" value="F:zinc ion binding"/>
    <property type="evidence" value="ECO:0007669"/>
    <property type="project" value="InterPro"/>
</dbReference>
<dbReference type="STRING" id="1073090.A0A1L9SLU8"/>
<evidence type="ECO:0000256" key="5">
    <source>
        <dbReference type="ARBA" id="ARBA00023242"/>
    </source>
</evidence>
<protein>
    <recommendedName>
        <fullName evidence="6">Zn(2)-C6 fungal-type domain-containing protein</fullName>
    </recommendedName>
</protein>
<evidence type="ECO:0000256" key="2">
    <source>
        <dbReference type="ARBA" id="ARBA00023015"/>
    </source>
</evidence>
<dbReference type="Pfam" id="PF00172">
    <property type="entry name" value="Zn_clus"/>
    <property type="match status" value="1"/>
</dbReference>
<dbReference type="GeneID" id="34616960"/>
<dbReference type="PANTHER" id="PTHR31001">
    <property type="entry name" value="UNCHARACTERIZED TRANSCRIPTIONAL REGULATORY PROTEIN"/>
    <property type="match status" value="1"/>
</dbReference>
<evidence type="ECO:0000256" key="3">
    <source>
        <dbReference type="ARBA" id="ARBA00023125"/>
    </source>
</evidence>
<evidence type="ECO:0000259" key="6">
    <source>
        <dbReference type="PROSITE" id="PS50048"/>
    </source>
</evidence>
<evidence type="ECO:0000256" key="1">
    <source>
        <dbReference type="ARBA" id="ARBA00004123"/>
    </source>
</evidence>
<dbReference type="InterPro" id="IPR036864">
    <property type="entry name" value="Zn2-C6_fun-type_DNA-bd_sf"/>
</dbReference>
<dbReference type="Gene3D" id="4.10.240.10">
    <property type="entry name" value="Zn(2)-C6 fungal-type DNA-binding domain"/>
    <property type="match status" value="1"/>
</dbReference>
<dbReference type="SMART" id="SM00066">
    <property type="entry name" value="GAL4"/>
    <property type="match status" value="1"/>
</dbReference>
<dbReference type="CDD" id="cd12148">
    <property type="entry name" value="fungal_TF_MHR"/>
    <property type="match status" value="1"/>
</dbReference>
<sequence length="623" mass="68766">MSRRNGNDNGALPPCEPCRRANLRCDQSTPVCRRCVRHGKSDVCVYNLEARPRSFYSEPESQIPASPTQEGTPVAAAAAAAAAVRKNSLVSSPALNNRGSTISLATGGLDSSNLKSYDIQTCARILRKLVDNLGLYEAVVEDFLDRSSEGCILGRALVRLMFAVLKQTTQSLAGDDSFIIWAQRLVEVMRRPVAQGVPSTTTTTPEMYVRQLVGRWEGIGFLFALAGQAAIRHRDWKSVSQMSKDKSDQKAVAASALTASDSCLRFCTVDSDSLGWLLYQHIQLLTLVYGERHAEPWRKLAQLATVLFTLDNQNTSLPFFLVELRKSLLAGSYILDKRLASATRRPPQISSRYYNMQLPLDLPDEELMTVSAGEQLDADGWNSERITHGAQWLRTSLLIGSIREQILDLSLNRHVDDIADSAGEIASYSHQTWDQLPAFLRWQPGSLQRELIPLYLEFLCNEFMLYRVVVRRTHAGHADLITVAHKILSTVLDLIGMEIASGQGTDNLASASSFGIPAAGALAIELLCQTSGASTTSVTTVRRAEIIQKLSVFASYLQYVARPHEAQHEACQRAKHLLGRVLDKALSGSLSGQLDRDVIGVDWLDGEEVQLEGRDLVQWLNED</sequence>
<gene>
    <name evidence="7" type="ORF">ASPZODRAFT_95167</name>
</gene>
<dbReference type="GO" id="GO:0000981">
    <property type="term" value="F:DNA-binding transcription factor activity, RNA polymerase II-specific"/>
    <property type="evidence" value="ECO:0007669"/>
    <property type="project" value="InterPro"/>
</dbReference>
<keyword evidence="5" id="KW-0539">Nucleus</keyword>
<name>A0A1L9SLU8_9EURO</name>
<evidence type="ECO:0000256" key="4">
    <source>
        <dbReference type="ARBA" id="ARBA00023163"/>
    </source>
</evidence>
<dbReference type="GO" id="GO:0005634">
    <property type="term" value="C:nucleus"/>
    <property type="evidence" value="ECO:0007669"/>
    <property type="project" value="UniProtKB-SubCell"/>
</dbReference>
<dbReference type="Proteomes" id="UP000184188">
    <property type="component" value="Unassembled WGS sequence"/>
</dbReference>
<dbReference type="EMBL" id="KV878340">
    <property type="protein sequence ID" value="OJJ48024.1"/>
    <property type="molecule type" value="Genomic_DNA"/>
</dbReference>
<evidence type="ECO:0000313" key="8">
    <source>
        <dbReference type="Proteomes" id="UP000184188"/>
    </source>
</evidence>
<dbReference type="InterPro" id="IPR050613">
    <property type="entry name" value="Sec_Metabolite_Reg"/>
</dbReference>
<dbReference type="InterPro" id="IPR001138">
    <property type="entry name" value="Zn2Cys6_DnaBD"/>
</dbReference>
<comment type="subcellular location">
    <subcellularLocation>
        <location evidence="1">Nucleus</location>
    </subcellularLocation>
</comment>
<reference evidence="8" key="1">
    <citation type="journal article" date="2017" name="Genome Biol.">
        <title>Comparative genomics reveals high biological diversity and specific adaptations in the industrially and medically important fungal genus Aspergillus.</title>
        <authorList>
            <person name="de Vries R.P."/>
            <person name="Riley R."/>
            <person name="Wiebenga A."/>
            <person name="Aguilar-Osorio G."/>
            <person name="Amillis S."/>
            <person name="Uchima C.A."/>
            <person name="Anderluh G."/>
            <person name="Asadollahi M."/>
            <person name="Askin M."/>
            <person name="Barry K."/>
            <person name="Battaglia E."/>
            <person name="Bayram O."/>
            <person name="Benocci T."/>
            <person name="Braus-Stromeyer S.A."/>
            <person name="Caldana C."/>
            <person name="Canovas D."/>
            <person name="Cerqueira G.C."/>
            <person name="Chen F."/>
            <person name="Chen W."/>
            <person name="Choi C."/>
            <person name="Clum A."/>
            <person name="Dos Santos R.A."/>
            <person name="Damasio A.R."/>
            <person name="Diallinas G."/>
            <person name="Emri T."/>
            <person name="Fekete E."/>
            <person name="Flipphi M."/>
            <person name="Freyberg S."/>
            <person name="Gallo A."/>
            <person name="Gournas C."/>
            <person name="Habgood R."/>
            <person name="Hainaut M."/>
            <person name="Harispe M.L."/>
            <person name="Henrissat B."/>
            <person name="Hilden K.S."/>
            <person name="Hope R."/>
            <person name="Hossain A."/>
            <person name="Karabika E."/>
            <person name="Karaffa L."/>
            <person name="Karanyi Z."/>
            <person name="Krasevec N."/>
            <person name="Kuo A."/>
            <person name="Kusch H."/>
            <person name="LaButti K."/>
            <person name="Lagendijk E.L."/>
            <person name="Lapidus A."/>
            <person name="Levasseur A."/>
            <person name="Lindquist E."/>
            <person name="Lipzen A."/>
            <person name="Logrieco A.F."/>
            <person name="MacCabe A."/>
            <person name="Maekelae M.R."/>
            <person name="Malavazi I."/>
            <person name="Melin P."/>
            <person name="Meyer V."/>
            <person name="Mielnichuk N."/>
            <person name="Miskei M."/>
            <person name="Molnar A.P."/>
            <person name="Mule G."/>
            <person name="Ngan C.Y."/>
            <person name="Orejas M."/>
            <person name="Orosz E."/>
            <person name="Ouedraogo J.P."/>
            <person name="Overkamp K.M."/>
            <person name="Park H.-S."/>
            <person name="Perrone G."/>
            <person name="Piumi F."/>
            <person name="Punt P.J."/>
            <person name="Ram A.F."/>
            <person name="Ramon A."/>
            <person name="Rauscher S."/>
            <person name="Record E."/>
            <person name="Riano-Pachon D.M."/>
            <person name="Robert V."/>
            <person name="Roehrig J."/>
            <person name="Ruller R."/>
            <person name="Salamov A."/>
            <person name="Salih N.S."/>
            <person name="Samson R.A."/>
            <person name="Sandor E."/>
            <person name="Sanguinetti M."/>
            <person name="Schuetze T."/>
            <person name="Sepcic K."/>
            <person name="Shelest E."/>
            <person name="Sherlock G."/>
            <person name="Sophianopoulou V."/>
            <person name="Squina F.M."/>
            <person name="Sun H."/>
            <person name="Susca A."/>
            <person name="Todd R.B."/>
            <person name="Tsang A."/>
            <person name="Unkles S.E."/>
            <person name="van de Wiele N."/>
            <person name="van Rossen-Uffink D."/>
            <person name="Oliveira J.V."/>
            <person name="Vesth T.C."/>
            <person name="Visser J."/>
            <person name="Yu J.-H."/>
            <person name="Zhou M."/>
            <person name="Andersen M.R."/>
            <person name="Archer D.B."/>
            <person name="Baker S.E."/>
            <person name="Benoit I."/>
            <person name="Brakhage A.A."/>
            <person name="Braus G.H."/>
            <person name="Fischer R."/>
            <person name="Frisvad J.C."/>
            <person name="Goldman G.H."/>
            <person name="Houbraken J."/>
            <person name="Oakley B."/>
            <person name="Pocsi I."/>
            <person name="Scazzocchio C."/>
            <person name="Seiboth B."/>
            <person name="vanKuyk P.A."/>
            <person name="Wortman J."/>
            <person name="Dyer P.S."/>
            <person name="Grigoriev I.V."/>
        </authorList>
    </citation>
    <scope>NUCLEOTIDE SEQUENCE [LARGE SCALE GENOMIC DNA]</scope>
    <source>
        <strain evidence="8">CBS 506.65</strain>
    </source>
</reference>